<comment type="caution">
    <text evidence="4">The sequence shown here is derived from an EMBL/GenBank/DDBJ whole genome shotgun (WGS) entry which is preliminary data.</text>
</comment>
<evidence type="ECO:0000256" key="3">
    <source>
        <dbReference type="SAM" id="MobiDB-lite"/>
    </source>
</evidence>
<dbReference type="Gene3D" id="3.40.1620.10">
    <property type="entry name" value="YefM-like domain"/>
    <property type="match status" value="1"/>
</dbReference>
<feature type="compositionally biased region" description="Basic and acidic residues" evidence="3">
    <location>
        <begin position="64"/>
        <end position="84"/>
    </location>
</feature>
<evidence type="ECO:0000313" key="5">
    <source>
        <dbReference type="Proteomes" id="UP001596135"/>
    </source>
</evidence>
<evidence type="ECO:0000256" key="2">
    <source>
        <dbReference type="RuleBase" id="RU362080"/>
    </source>
</evidence>
<accession>A0ABW1LRP5</accession>
<name>A0ABW1LRP5_9ACTN</name>
<reference evidence="5" key="1">
    <citation type="journal article" date="2019" name="Int. J. Syst. Evol. Microbiol.">
        <title>The Global Catalogue of Microorganisms (GCM) 10K type strain sequencing project: providing services to taxonomists for standard genome sequencing and annotation.</title>
        <authorList>
            <consortium name="The Broad Institute Genomics Platform"/>
            <consortium name="The Broad Institute Genome Sequencing Center for Infectious Disease"/>
            <person name="Wu L."/>
            <person name="Ma J."/>
        </authorList>
    </citation>
    <scope>NUCLEOTIDE SEQUENCE [LARGE SCALE GENOMIC DNA]</scope>
    <source>
        <strain evidence="5">CCUG 54522</strain>
    </source>
</reference>
<comment type="function">
    <text evidence="2">Antitoxin component of a type II toxin-antitoxin (TA) system.</text>
</comment>
<evidence type="ECO:0000313" key="4">
    <source>
        <dbReference type="EMBL" id="MFC6046104.1"/>
    </source>
</evidence>
<feature type="region of interest" description="Disordered" evidence="3">
    <location>
        <begin position="61"/>
        <end position="84"/>
    </location>
</feature>
<dbReference type="NCBIfam" id="TIGR01552">
    <property type="entry name" value="phd_fam"/>
    <property type="match status" value="1"/>
</dbReference>
<sequence>METVTHRELRNRSGEVLRAVEAGESFTITNGGVPVARLVPIADPSPGLRRVRPVRRRGGFADLARVDRDERTQDALDAVRDERR</sequence>
<dbReference type="RefSeq" id="WP_379160517.1">
    <property type="nucleotide sequence ID" value="NZ_JBHSRJ010000009.1"/>
</dbReference>
<dbReference type="EMBL" id="JBHSRJ010000009">
    <property type="protein sequence ID" value="MFC6046104.1"/>
    <property type="molecule type" value="Genomic_DNA"/>
</dbReference>
<proteinExistence type="inferred from homology"/>
<protein>
    <recommendedName>
        <fullName evidence="2">Antitoxin</fullName>
    </recommendedName>
</protein>
<organism evidence="4 5">
    <name type="scientific">Nocardioides hankookensis</name>
    <dbReference type="NCBI Taxonomy" id="443157"/>
    <lineage>
        <taxon>Bacteria</taxon>
        <taxon>Bacillati</taxon>
        <taxon>Actinomycetota</taxon>
        <taxon>Actinomycetes</taxon>
        <taxon>Propionibacteriales</taxon>
        <taxon>Nocardioidaceae</taxon>
        <taxon>Nocardioides</taxon>
    </lineage>
</organism>
<keyword evidence="5" id="KW-1185">Reference proteome</keyword>
<dbReference type="InterPro" id="IPR006442">
    <property type="entry name" value="Antitoxin_Phd/YefM"/>
</dbReference>
<gene>
    <name evidence="4" type="ORF">ACFPYL_23675</name>
</gene>
<evidence type="ECO:0000256" key="1">
    <source>
        <dbReference type="ARBA" id="ARBA00009981"/>
    </source>
</evidence>
<dbReference type="Proteomes" id="UP001596135">
    <property type="component" value="Unassembled WGS sequence"/>
</dbReference>
<dbReference type="InterPro" id="IPR036165">
    <property type="entry name" value="YefM-like_sf"/>
</dbReference>
<dbReference type="SUPFAM" id="SSF143120">
    <property type="entry name" value="YefM-like"/>
    <property type="match status" value="1"/>
</dbReference>
<comment type="similarity">
    <text evidence="1 2">Belongs to the phD/YefM antitoxin family.</text>
</comment>
<dbReference type="Pfam" id="PF02604">
    <property type="entry name" value="PhdYeFM_antitox"/>
    <property type="match status" value="1"/>
</dbReference>